<dbReference type="AlphaFoldDB" id="L8GYE4"/>
<feature type="compositionally biased region" description="Basic and acidic residues" evidence="1">
    <location>
        <begin position="118"/>
        <end position="127"/>
    </location>
</feature>
<evidence type="ECO:0000313" key="3">
    <source>
        <dbReference type="Proteomes" id="UP000011083"/>
    </source>
</evidence>
<feature type="compositionally biased region" description="Low complexity" evidence="1">
    <location>
        <begin position="27"/>
        <end position="46"/>
    </location>
</feature>
<dbReference type="GeneID" id="14918772"/>
<organism evidence="2 3">
    <name type="scientific">Acanthamoeba castellanii (strain ATCC 30010 / Neff)</name>
    <dbReference type="NCBI Taxonomy" id="1257118"/>
    <lineage>
        <taxon>Eukaryota</taxon>
        <taxon>Amoebozoa</taxon>
        <taxon>Discosea</taxon>
        <taxon>Longamoebia</taxon>
        <taxon>Centramoebida</taxon>
        <taxon>Acanthamoebidae</taxon>
        <taxon>Acanthamoeba</taxon>
    </lineage>
</organism>
<evidence type="ECO:0000313" key="2">
    <source>
        <dbReference type="EMBL" id="ELR18015.1"/>
    </source>
</evidence>
<feature type="compositionally biased region" description="Low complexity" evidence="1">
    <location>
        <begin position="90"/>
        <end position="99"/>
    </location>
</feature>
<name>L8GYE4_ACACF</name>
<dbReference type="EMBL" id="KB007965">
    <property type="protein sequence ID" value="ELR18015.1"/>
    <property type="molecule type" value="Genomic_DNA"/>
</dbReference>
<feature type="compositionally biased region" description="Basic and acidic residues" evidence="1">
    <location>
        <begin position="74"/>
        <end position="88"/>
    </location>
</feature>
<dbReference type="KEGG" id="acan:ACA1_327110"/>
<feature type="region of interest" description="Disordered" evidence="1">
    <location>
        <begin position="1"/>
        <end position="135"/>
    </location>
</feature>
<sequence length="135" mass="14458">MARRAGDTWGNFLARLSPRTTPRPLHSAASSPNLTTAASSSSSPALPVQRAEDDKAAKASSSSRSAKKNKPTRTRSDDRIDWGKDRIHPSTSSASSSSSQQLPAGSAGVRSRSLSPVRRTDKVDRNGGKHKKRNH</sequence>
<dbReference type="VEuPathDB" id="AmoebaDB:ACA1_327110"/>
<accession>L8GYE4</accession>
<keyword evidence="3" id="KW-1185">Reference proteome</keyword>
<dbReference type="RefSeq" id="XP_004340034.1">
    <property type="nucleotide sequence ID" value="XM_004339986.1"/>
</dbReference>
<proteinExistence type="predicted"/>
<evidence type="ECO:0000256" key="1">
    <source>
        <dbReference type="SAM" id="MobiDB-lite"/>
    </source>
</evidence>
<reference evidence="2 3" key="1">
    <citation type="journal article" date="2013" name="Genome Biol.">
        <title>Genome of Acanthamoeba castellanii highlights extensive lateral gene transfer and early evolution of tyrosine kinase signaling.</title>
        <authorList>
            <person name="Clarke M."/>
            <person name="Lohan A.J."/>
            <person name="Liu B."/>
            <person name="Lagkouvardos I."/>
            <person name="Roy S."/>
            <person name="Zafar N."/>
            <person name="Bertelli C."/>
            <person name="Schilde C."/>
            <person name="Kianianmomeni A."/>
            <person name="Burglin T.R."/>
            <person name="Frech C."/>
            <person name="Turcotte B."/>
            <person name="Kopec K.O."/>
            <person name="Synnott J.M."/>
            <person name="Choo C."/>
            <person name="Paponov I."/>
            <person name="Finkler A."/>
            <person name="Soon Heng Tan C."/>
            <person name="Hutchins A.P."/>
            <person name="Weinmeier T."/>
            <person name="Rattei T."/>
            <person name="Chu J.S."/>
            <person name="Gimenez G."/>
            <person name="Irimia M."/>
            <person name="Rigden D.J."/>
            <person name="Fitzpatrick D.A."/>
            <person name="Lorenzo-Morales J."/>
            <person name="Bateman A."/>
            <person name="Chiu C.H."/>
            <person name="Tang P."/>
            <person name="Hegemann P."/>
            <person name="Fromm H."/>
            <person name="Raoult D."/>
            <person name="Greub G."/>
            <person name="Miranda-Saavedra D."/>
            <person name="Chen N."/>
            <person name="Nash P."/>
            <person name="Ginger M.L."/>
            <person name="Horn M."/>
            <person name="Schaap P."/>
            <person name="Caler L."/>
            <person name="Loftus B."/>
        </authorList>
    </citation>
    <scope>NUCLEOTIDE SEQUENCE [LARGE SCALE GENOMIC DNA]</scope>
    <source>
        <strain evidence="2 3">Neff</strain>
    </source>
</reference>
<dbReference type="Proteomes" id="UP000011083">
    <property type="component" value="Unassembled WGS sequence"/>
</dbReference>
<protein>
    <submittedName>
        <fullName evidence="2">Uncharacterized protein</fullName>
    </submittedName>
</protein>
<gene>
    <name evidence="2" type="ORF">ACA1_327110</name>
</gene>